<reference evidence="2 3" key="1">
    <citation type="submission" date="2020-02" db="EMBL/GenBank/DDBJ databases">
        <title>Whole-genome analyses of novel actinobacteria.</title>
        <authorList>
            <person name="Sahin N."/>
        </authorList>
    </citation>
    <scope>NUCLEOTIDE SEQUENCE [LARGE SCALE GENOMIC DNA]</scope>
    <source>
        <strain evidence="2 3">A7024</strain>
    </source>
</reference>
<dbReference type="PANTHER" id="PTHR40128">
    <property type="entry name" value="EXPRESSED PROTEIN"/>
    <property type="match status" value="1"/>
</dbReference>
<dbReference type="Gene3D" id="2.60.120.620">
    <property type="entry name" value="q2cbj1_9rhob like domain"/>
    <property type="match status" value="1"/>
</dbReference>
<dbReference type="RefSeq" id="WP_165241751.1">
    <property type="nucleotide sequence ID" value="NZ_JAAKZV010000182.1"/>
</dbReference>
<protein>
    <submittedName>
        <fullName evidence="2">Phytanoyl-CoA dioxygenase family protein</fullName>
    </submittedName>
</protein>
<organism evidence="2 3">
    <name type="scientific">Streptomyces coryli</name>
    <dbReference type="NCBI Taxonomy" id="1128680"/>
    <lineage>
        <taxon>Bacteria</taxon>
        <taxon>Bacillati</taxon>
        <taxon>Actinomycetota</taxon>
        <taxon>Actinomycetes</taxon>
        <taxon>Kitasatosporales</taxon>
        <taxon>Streptomycetaceae</taxon>
        <taxon>Streptomyces</taxon>
    </lineage>
</organism>
<dbReference type="Pfam" id="PF05721">
    <property type="entry name" value="PhyH"/>
    <property type="match status" value="1"/>
</dbReference>
<dbReference type="Proteomes" id="UP000481583">
    <property type="component" value="Unassembled WGS sequence"/>
</dbReference>
<evidence type="ECO:0000313" key="2">
    <source>
        <dbReference type="EMBL" id="NGN68110.1"/>
    </source>
</evidence>
<evidence type="ECO:0000256" key="1">
    <source>
        <dbReference type="SAM" id="MobiDB-lite"/>
    </source>
</evidence>
<dbReference type="SUPFAM" id="SSF51197">
    <property type="entry name" value="Clavaminate synthase-like"/>
    <property type="match status" value="1"/>
</dbReference>
<proteinExistence type="predicted"/>
<sequence length="263" mass="29953">MLTSNGHVLDTSPDRLGRLDPVPDAERHDRDALWRRLRADGYLWLRGALDPGAVRGFREFYFAHVDPEAPRAEQRRGLFGRVVPGEEYRRFCAQPAIRDWYAWFLGGDTFLHRRKILRHIRPGEAGVGTATQAHYDLVYLREGTDRVLSSWIPLGDCPVELGGLVYLERSHLRVLAEEAAGTLRRPAASITADLPALARQQDARWLLADYAAGDMVVHSAHIIHASLDNTGDAVRLSTDIRYQRADQPIDWRWQQHWHLDDGL</sequence>
<keyword evidence="2" id="KW-0223">Dioxygenase</keyword>
<accession>A0A6G4U8Q7</accession>
<dbReference type="GO" id="GO:0016706">
    <property type="term" value="F:2-oxoglutarate-dependent dioxygenase activity"/>
    <property type="evidence" value="ECO:0007669"/>
    <property type="project" value="UniProtKB-ARBA"/>
</dbReference>
<keyword evidence="2" id="KW-0560">Oxidoreductase</keyword>
<name>A0A6G4U8Q7_9ACTN</name>
<evidence type="ECO:0000313" key="3">
    <source>
        <dbReference type="Proteomes" id="UP000481583"/>
    </source>
</evidence>
<dbReference type="InterPro" id="IPR008775">
    <property type="entry name" value="Phytyl_CoA_dOase-like"/>
</dbReference>
<gene>
    <name evidence="2" type="ORF">G5C51_29945</name>
</gene>
<comment type="caution">
    <text evidence="2">The sequence shown here is derived from an EMBL/GenBank/DDBJ whole genome shotgun (WGS) entry which is preliminary data.</text>
</comment>
<dbReference type="PANTHER" id="PTHR40128:SF1">
    <property type="entry name" value="PHYTANOYL-COA HYDROXYLASE"/>
    <property type="match status" value="1"/>
</dbReference>
<dbReference type="EMBL" id="JAAKZV010000182">
    <property type="protein sequence ID" value="NGN68110.1"/>
    <property type="molecule type" value="Genomic_DNA"/>
</dbReference>
<keyword evidence="3" id="KW-1185">Reference proteome</keyword>
<dbReference type="AlphaFoldDB" id="A0A6G4U8Q7"/>
<feature type="region of interest" description="Disordered" evidence="1">
    <location>
        <begin position="1"/>
        <end position="23"/>
    </location>
</feature>